<dbReference type="EMBL" id="BMAO01010919">
    <property type="protein sequence ID" value="GFQ70281.1"/>
    <property type="molecule type" value="Genomic_DNA"/>
</dbReference>
<proteinExistence type="predicted"/>
<reference evidence="1" key="1">
    <citation type="submission" date="2020-07" db="EMBL/GenBank/DDBJ databases">
        <title>Multicomponent nature underlies the extraordinary mechanical properties of spider dragline silk.</title>
        <authorList>
            <person name="Kono N."/>
            <person name="Nakamura H."/>
            <person name="Mori M."/>
            <person name="Yoshida Y."/>
            <person name="Ohtoshi R."/>
            <person name="Malay A.D."/>
            <person name="Moran D.A.P."/>
            <person name="Tomita M."/>
            <person name="Numata K."/>
            <person name="Arakawa K."/>
        </authorList>
    </citation>
    <scope>NUCLEOTIDE SEQUENCE</scope>
</reference>
<dbReference type="AlphaFoldDB" id="A0A8X6KDA4"/>
<organism evidence="1 2">
    <name type="scientific">Trichonephila clavata</name>
    <name type="common">Joro spider</name>
    <name type="synonym">Nephila clavata</name>
    <dbReference type="NCBI Taxonomy" id="2740835"/>
    <lineage>
        <taxon>Eukaryota</taxon>
        <taxon>Metazoa</taxon>
        <taxon>Ecdysozoa</taxon>
        <taxon>Arthropoda</taxon>
        <taxon>Chelicerata</taxon>
        <taxon>Arachnida</taxon>
        <taxon>Araneae</taxon>
        <taxon>Araneomorphae</taxon>
        <taxon>Entelegynae</taxon>
        <taxon>Araneoidea</taxon>
        <taxon>Nephilidae</taxon>
        <taxon>Trichonephila</taxon>
    </lineage>
</organism>
<sequence>MLWPITNTHANTFALLPPTEPVIYDDERRKVKGIIGPYNEGEKLKLLCESDGVSQTKTNGNVRLIRPAFELALSSLSPLLSSSLEPINRLMGFIKPKRLLQEVLRLVLKAKH</sequence>
<evidence type="ECO:0000313" key="2">
    <source>
        <dbReference type="Proteomes" id="UP000887116"/>
    </source>
</evidence>
<protein>
    <submittedName>
        <fullName evidence="1">Uncharacterized protein</fullName>
    </submittedName>
</protein>
<gene>
    <name evidence="1" type="ORF">TNCT_621311</name>
</gene>
<accession>A0A8X6KDA4</accession>
<name>A0A8X6KDA4_TRICU</name>
<comment type="caution">
    <text evidence="1">The sequence shown here is derived from an EMBL/GenBank/DDBJ whole genome shotgun (WGS) entry which is preliminary data.</text>
</comment>
<dbReference type="Proteomes" id="UP000887116">
    <property type="component" value="Unassembled WGS sequence"/>
</dbReference>
<evidence type="ECO:0000313" key="1">
    <source>
        <dbReference type="EMBL" id="GFQ70281.1"/>
    </source>
</evidence>
<keyword evidence="2" id="KW-1185">Reference proteome</keyword>